<evidence type="ECO:0000313" key="4">
    <source>
        <dbReference type="Proteomes" id="UP000019118"/>
    </source>
</evidence>
<reference evidence="2 4" key="1">
    <citation type="journal article" date="2013" name="Genome Biol.">
        <title>Draft genome of the mountain pine beetle, Dendroctonus ponderosae Hopkins, a major forest pest.</title>
        <authorList>
            <person name="Keeling C.I."/>
            <person name="Yuen M.M."/>
            <person name="Liao N.Y."/>
            <person name="Docking T.R."/>
            <person name="Chan S.K."/>
            <person name="Taylor G.A."/>
            <person name="Palmquist D.L."/>
            <person name="Jackman S.D."/>
            <person name="Nguyen A."/>
            <person name="Li M."/>
            <person name="Henderson H."/>
            <person name="Janes J.K."/>
            <person name="Zhao Y."/>
            <person name="Pandoh P."/>
            <person name="Moore R."/>
            <person name="Sperling F.A."/>
            <person name="Huber D.P."/>
            <person name="Birol I."/>
            <person name="Jones S.J."/>
            <person name="Bohlmann J."/>
        </authorList>
    </citation>
    <scope>NUCLEOTIDE SEQUENCE</scope>
</reference>
<dbReference type="KEGG" id="dpa:109537227"/>
<evidence type="ECO:0008006" key="5">
    <source>
        <dbReference type="Google" id="ProtNLM"/>
    </source>
</evidence>
<dbReference type="HOGENOM" id="CLU_029199_0_0_1"/>
<dbReference type="EMBL" id="KB740945">
    <property type="protein sequence ID" value="ENN77504.1"/>
    <property type="molecule type" value="Genomic_DNA"/>
</dbReference>
<dbReference type="GO" id="GO:0000056">
    <property type="term" value="P:ribosomal small subunit export from nucleus"/>
    <property type="evidence" value="ECO:0007669"/>
    <property type="project" value="TreeGrafter"/>
</dbReference>
<accession>N6TB60</accession>
<feature type="non-terminal residue" evidence="2">
    <location>
        <position position="1"/>
    </location>
</feature>
<dbReference type="GO" id="GO:0030688">
    <property type="term" value="C:preribosome, small subunit precursor"/>
    <property type="evidence" value="ECO:0007669"/>
    <property type="project" value="TreeGrafter"/>
</dbReference>
<proteinExistence type="predicted"/>
<dbReference type="EnsemblMetazoa" id="XM_019903847.1">
    <property type="protein sequence ID" value="XP_019759406.1"/>
    <property type="gene ID" value="LOC109537227"/>
</dbReference>
<dbReference type="PANTHER" id="PTHR13102">
    <property type="entry name" value="NUCLEOLAR PROTEIN 9"/>
    <property type="match status" value="1"/>
</dbReference>
<dbReference type="GO" id="GO:0030686">
    <property type="term" value="C:90S preribosome"/>
    <property type="evidence" value="ECO:0007669"/>
    <property type="project" value="TreeGrafter"/>
</dbReference>
<evidence type="ECO:0000313" key="2">
    <source>
        <dbReference type="EMBL" id="ENN77504.1"/>
    </source>
</evidence>
<name>N6TB60_DENPD</name>
<dbReference type="InterPro" id="IPR040000">
    <property type="entry name" value="NOP9"/>
</dbReference>
<dbReference type="SMART" id="SM00025">
    <property type="entry name" value="Pumilio"/>
    <property type="match status" value="4"/>
</dbReference>
<reference evidence="3" key="2">
    <citation type="submission" date="2024-08" db="UniProtKB">
        <authorList>
            <consortium name="EnsemblMetazoa"/>
        </authorList>
    </citation>
    <scope>IDENTIFICATION</scope>
</reference>
<dbReference type="GO" id="GO:0005730">
    <property type="term" value="C:nucleolus"/>
    <property type="evidence" value="ECO:0007669"/>
    <property type="project" value="TreeGrafter"/>
</dbReference>
<dbReference type="AlphaFoldDB" id="N6TB60"/>
<dbReference type="Pfam" id="PF22493">
    <property type="entry name" value="PUF_NOP9"/>
    <property type="match status" value="1"/>
</dbReference>
<sequence length="580" mass="66759">MSDEPQEKRKNRKRKKSFLKNARKYAKRGHFGRGSQIDEDTYQYFLRVMETFKQEALDEEEKAILVEQVLQQTIDKELDFACNQVGCRVLETVLPFAQDSALEKFMEELGNDMRPLCSDRFAGFVLQALVAISAKKSLDSSTDPDKRLYYRKFLQKVSNFLSNNMEDFVWDGIGNHILRTCLCSLVQIPDEKKEQKKRPNIKDVKGEDVKKEEVVVPEDYRAIVKQIGERLIVWPQFEEMCHSELTAGLFQVLLKALKKADSKLMKSYLQKLLTEIFLKNQSGEEAKLPQGFLSSSMLVLLETALQVAEKKMFNQMCEQLFTGRMLQLASLRSTNFAVQKVIAQCSNKTQFDPLFDELADHFLEIIEKDNPAVLLAVCEACKRLSTKQGTFVRNMMKSLNCLEPEDRQQHFILCMCRLAPYDPKSPKAGLLKEKLSLQGTLMLQLMLEFNKPIALVNSLLNMDAQVLKELFSHSMGSHIVDSYTKSAFIGERSREKLVWKMKDTYQELAVSKYGSRAFEAIWNVANIKGKLQIMQELLHKEQLWCNSQFGKIIASKVNLALFKRNKETWKSAIEVKPEEA</sequence>
<dbReference type="GO" id="GO:0000472">
    <property type="term" value="P:endonucleolytic cleavage to generate mature 5'-end of SSU-rRNA from (SSU-rRNA, 5.8S rRNA, LSU-rRNA)"/>
    <property type="evidence" value="ECO:0007669"/>
    <property type="project" value="TreeGrafter"/>
</dbReference>
<dbReference type="InterPro" id="IPR016024">
    <property type="entry name" value="ARM-type_fold"/>
</dbReference>
<dbReference type="Gene3D" id="1.25.10.10">
    <property type="entry name" value="Leucine-rich Repeat Variant"/>
    <property type="match status" value="2"/>
</dbReference>
<dbReference type="GO" id="GO:0000447">
    <property type="term" value="P:endonucleolytic cleavage in ITS1 to separate SSU-rRNA from 5.8S rRNA and LSU-rRNA from tricistronic rRNA transcript (SSU-rRNA, 5.8S rRNA, LSU-rRNA)"/>
    <property type="evidence" value="ECO:0007669"/>
    <property type="project" value="TreeGrafter"/>
</dbReference>
<dbReference type="InterPro" id="IPR011989">
    <property type="entry name" value="ARM-like"/>
</dbReference>
<evidence type="ECO:0000256" key="1">
    <source>
        <dbReference type="ARBA" id="ARBA00022737"/>
    </source>
</evidence>
<keyword evidence="1" id="KW-0677">Repeat</keyword>
<dbReference type="GO" id="GO:0000480">
    <property type="term" value="P:endonucleolytic cleavage in 5'-ETS of tricistronic rRNA transcript (SSU-rRNA, 5.8S rRNA, LSU-rRNA)"/>
    <property type="evidence" value="ECO:0007669"/>
    <property type="project" value="TreeGrafter"/>
</dbReference>
<keyword evidence="4" id="KW-1185">Reference proteome</keyword>
<dbReference type="SUPFAM" id="SSF48371">
    <property type="entry name" value="ARM repeat"/>
    <property type="match status" value="1"/>
</dbReference>
<dbReference type="Proteomes" id="UP000019118">
    <property type="component" value="Unassembled WGS sequence"/>
</dbReference>
<dbReference type="OMA" id="HHLVRNF"/>
<gene>
    <name evidence="3" type="primary">109537227</name>
    <name evidence="2" type="ORF">YQE_06030</name>
</gene>
<dbReference type="GO" id="GO:0003723">
    <property type="term" value="F:RNA binding"/>
    <property type="evidence" value="ECO:0007669"/>
    <property type="project" value="InterPro"/>
</dbReference>
<organism evidence="2">
    <name type="scientific">Dendroctonus ponderosae</name>
    <name type="common">Mountain pine beetle</name>
    <dbReference type="NCBI Taxonomy" id="77166"/>
    <lineage>
        <taxon>Eukaryota</taxon>
        <taxon>Metazoa</taxon>
        <taxon>Ecdysozoa</taxon>
        <taxon>Arthropoda</taxon>
        <taxon>Hexapoda</taxon>
        <taxon>Insecta</taxon>
        <taxon>Pterygota</taxon>
        <taxon>Neoptera</taxon>
        <taxon>Endopterygota</taxon>
        <taxon>Coleoptera</taxon>
        <taxon>Polyphaga</taxon>
        <taxon>Cucujiformia</taxon>
        <taxon>Curculionidae</taxon>
        <taxon>Scolytinae</taxon>
        <taxon>Dendroctonus</taxon>
    </lineage>
</organism>
<dbReference type="InterPro" id="IPR001313">
    <property type="entry name" value="Pumilio_RNA-bd_rpt"/>
</dbReference>
<dbReference type="PANTHER" id="PTHR13102:SF0">
    <property type="entry name" value="NUCLEOLAR PROTEIN 9"/>
    <property type="match status" value="1"/>
</dbReference>
<evidence type="ECO:0000313" key="3">
    <source>
        <dbReference type="EnsemblMetazoa" id="XP_019759406.1"/>
    </source>
</evidence>
<protein>
    <recommendedName>
        <fullName evidence="5">Nucleolar protein 9</fullName>
    </recommendedName>
</protein>
<dbReference type="OrthoDB" id="9987665at2759"/>